<comment type="caution">
    <text evidence="2">The sequence shown here is derived from an EMBL/GenBank/DDBJ whole genome shotgun (WGS) entry which is preliminary data.</text>
</comment>
<dbReference type="InterPro" id="IPR029044">
    <property type="entry name" value="Nucleotide-diphossugar_trans"/>
</dbReference>
<dbReference type="GeneID" id="42001597"/>
<feature type="domain" description="Nucleotidyl transferase" evidence="1">
    <location>
        <begin position="4"/>
        <end position="268"/>
    </location>
</feature>
<dbReference type="STRING" id="1806994.A0A507CF79"/>
<dbReference type="PANTHER" id="PTHR42883">
    <property type="entry name" value="GLUCOSE-1-PHOSPHATE THYMIDYLTRANSFERASE"/>
    <property type="match status" value="1"/>
</dbReference>
<dbReference type="Proteomes" id="UP000319731">
    <property type="component" value="Unassembled WGS sequence"/>
</dbReference>
<dbReference type="Gene3D" id="3.90.550.10">
    <property type="entry name" value="Spore Coat Polysaccharide Biosynthesis Protein SpsA, Chain A"/>
    <property type="match status" value="1"/>
</dbReference>
<organism evidence="2 3">
    <name type="scientific">Synchytrium microbalum</name>
    <dbReference type="NCBI Taxonomy" id="1806994"/>
    <lineage>
        <taxon>Eukaryota</taxon>
        <taxon>Fungi</taxon>
        <taxon>Fungi incertae sedis</taxon>
        <taxon>Chytridiomycota</taxon>
        <taxon>Chytridiomycota incertae sedis</taxon>
        <taxon>Chytridiomycetes</taxon>
        <taxon>Synchytriales</taxon>
        <taxon>Synchytriaceae</taxon>
        <taxon>Synchytrium</taxon>
    </lineage>
</organism>
<reference evidence="2 3" key="1">
    <citation type="journal article" date="2019" name="Sci. Rep.">
        <title>Comparative genomics of chytrid fungi reveal insights into the obligate biotrophic and pathogenic lifestyle of Synchytrium endobioticum.</title>
        <authorList>
            <person name="van de Vossenberg B.T.L.H."/>
            <person name="Warris S."/>
            <person name="Nguyen H.D.T."/>
            <person name="van Gent-Pelzer M.P.E."/>
            <person name="Joly D.L."/>
            <person name="van de Geest H.C."/>
            <person name="Bonants P.J.M."/>
            <person name="Smith D.S."/>
            <person name="Levesque C.A."/>
            <person name="van der Lee T.A.J."/>
        </authorList>
    </citation>
    <scope>NUCLEOTIDE SEQUENCE [LARGE SCALE GENOMIC DNA]</scope>
    <source>
        <strain evidence="2 3">JEL517</strain>
    </source>
</reference>
<proteinExistence type="predicted"/>
<evidence type="ECO:0000313" key="3">
    <source>
        <dbReference type="Proteomes" id="UP000319731"/>
    </source>
</evidence>
<dbReference type="InterPro" id="IPR005835">
    <property type="entry name" value="NTP_transferase_dom"/>
</dbReference>
<dbReference type="RefSeq" id="XP_031027866.1">
    <property type="nucleotide sequence ID" value="XM_031166300.1"/>
</dbReference>
<dbReference type="PANTHER" id="PTHR42883:SF2">
    <property type="entry name" value="THYMIDYLYLTRANSFERASE"/>
    <property type="match status" value="1"/>
</dbReference>
<dbReference type="SUPFAM" id="SSF53448">
    <property type="entry name" value="Nucleotide-diphospho-sugar transferases"/>
    <property type="match status" value="1"/>
</dbReference>
<sequence length="270" mass="29874">MKVLFLCGGYGTRLLHDLHAEPSQEHKTLIGIAKALLPLNNKPLIDYWLSDVKKLPPSIIDISKDVYVICNQHNYGQFTVWAEQQSFSSAHILNDGSTSNDTRLGAIVDMALAVEKFSIQEDLLIVAGDTLFLKDFSLEGYLDKASATPGSLVTTYTVKDEETRKTGIVVLEDEGGRKRVTALLEKPDPSETTSRTACPCFYYLKKDALPLLKQFVNEKSALEGLEAVDATGRFISWLVSRHPVYSYSIRGRLDIGGLASLLEAEAYLKS</sequence>
<dbReference type="OrthoDB" id="6339427at2759"/>
<keyword evidence="3" id="KW-1185">Reference proteome</keyword>
<evidence type="ECO:0000259" key="1">
    <source>
        <dbReference type="Pfam" id="PF00483"/>
    </source>
</evidence>
<protein>
    <recommendedName>
        <fullName evidence="1">Nucleotidyl transferase domain-containing protein</fullName>
    </recommendedName>
</protein>
<dbReference type="AlphaFoldDB" id="A0A507CF79"/>
<accession>A0A507CF79</accession>
<name>A0A507CF79_9FUNG</name>
<dbReference type="EMBL" id="QEAO01000001">
    <property type="protein sequence ID" value="TPX38151.1"/>
    <property type="molecule type" value="Genomic_DNA"/>
</dbReference>
<gene>
    <name evidence="2" type="ORF">SmJEL517_g00370</name>
</gene>
<dbReference type="Pfam" id="PF00483">
    <property type="entry name" value="NTP_transferase"/>
    <property type="match status" value="1"/>
</dbReference>
<evidence type="ECO:0000313" key="2">
    <source>
        <dbReference type="EMBL" id="TPX38151.1"/>
    </source>
</evidence>